<feature type="transmembrane region" description="Helical" evidence="2">
    <location>
        <begin position="12"/>
        <end position="35"/>
    </location>
</feature>
<dbReference type="AlphaFoldDB" id="A0A6A6SZR1"/>
<name>A0A6A6SZR1_9PLEO</name>
<dbReference type="EMBL" id="MU004384">
    <property type="protein sequence ID" value="KAF2653269.1"/>
    <property type="molecule type" value="Genomic_DNA"/>
</dbReference>
<dbReference type="Proteomes" id="UP000799324">
    <property type="component" value="Unassembled WGS sequence"/>
</dbReference>
<dbReference type="Pfam" id="PF11899">
    <property type="entry name" value="DUF3419"/>
    <property type="match status" value="1"/>
</dbReference>
<evidence type="ECO:0000256" key="1">
    <source>
        <dbReference type="SAM" id="MobiDB-lite"/>
    </source>
</evidence>
<evidence type="ECO:0000313" key="3">
    <source>
        <dbReference type="EMBL" id="KAF2653269.1"/>
    </source>
</evidence>
<keyword evidence="2" id="KW-0472">Membrane</keyword>
<gene>
    <name evidence="3" type="ORF">K491DRAFT_662292</name>
</gene>
<proteinExistence type="predicted"/>
<keyword evidence="4" id="KW-1185">Reference proteome</keyword>
<accession>A0A6A6SZR1</accession>
<dbReference type="OrthoDB" id="10253390at2759"/>
<feature type="region of interest" description="Disordered" evidence="1">
    <location>
        <begin position="629"/>
        <end position="664"/>
    </location>
</feature>
<dbReference type="Gene3D" id="3.40.50.150">
    <property type="entry name" value="Vaccinia Virus protein VP39"/>
    <property type="match status" value="1"/>
</dbReference>
<dbReference type="InterPro" id="IPR021829">
    <property type="entry name" value="DUF3419"/>
</dbReference>
<dbReference type="Pfam" id="PF13489">
    <property type="entry name" value="Methyltransf_23"/>
    <property type="match status" value="1"/>
</dbReference>
<reference evidence="3" key="1">
    <citation type="journal article" date="2020" name="Stud. Mycol.">
        <title>101 Dothideomycetes genomes: a test case for predicting lifestyles and emergence of pathogens.</title>
        <authorList>
            <person name="Haridas S."/>
            <person name="Albert R."/>
            <person name="Binder M."/>
            <person name="Bloem J."/>
            <person name="Labutti K."/>
            <person name="Salamov A."/>
            <person name="Andreopoulos B."/>
            <person name="Baker S."/>
            <person name="Barry K."/>
            <person name="Bills G."/>
            <person name="Bluhm B."/>
            <person name="Cannon C."/>
            <person name="Castanera R."/>
            <person name="Culley D."/>
            <person name="Daum C."/>
            <person name="Ezra D."/>
            <person name="Gonzalez J."/>
            <person name="Henrissat B."/>
            <person name="Kuo A."/>
            <person name="Liang C."/>
            <person name="Lipzen A."/>
            <person name="Lutzoni F."/>
            <person name="Magnuson J."/>
            <person name="Mondo S."/>
            <person name="Nolan M."/>
            <person name="Ohm R."/>
            <person name="Pangilinan J."/>
            <person name="Park H.-J."/>
            <person name="Ramirez L."/>
            <person name="Alfaro M."/>
            <person name="Sun H."/>
            <person name="Tritt A."/>
            <person name="Yoshinaga Y."/>
            <person name="Zwiers L.-H."/>
            <person name="Turgeon B."/>
            <person name="Goodwin S."/>
            <person name="Spatafora J."/>
            <person name="Crous P."/>
            <person name="Grigoriev I."/>
        </authorList>
    </citation>
    <scope>NUCLEOTIDE SEQUENCE</scope>
    <source>
        <strain evidence="3">CBS 122681</strain>
    </source>
</reference>
<dbReference type="SUPFAM" id="SSF53335">
    <property type="entry name" value="S-adenosyl-L-methionine-dependent methyltransferases"/>
    <property type="match status" value="1"/>
</dbReference>
<evidence type="ECO:0000256" key="2">
    <source>
        <dbReference type="SAM" id="Phobius"/>
    </source>
</evidence>
<sequence length="868" mass="97748">MMSLPAVMPRDPYFLIALSLGIVGLFLATIFVTAFKPKGKSQQETNTLQAYLKFCYACFVKPHTGDGTGSQQDALESFYKAQADVYDATRSRLLRGREDMLGLVAAQLKHRAEAGLISQRPVWVDIGGGTGHNIEQMAAFLSVPEFFRSVYVVDLSPSLCDMARKRFERLGWKNVKVVCQDARAFRLHEHEPDAYERKELTLQGQNVRDLDENADAGGAELVTLSYALSMIPEFYPVIDSISSLLSPNGVVGVVDFYVQNEVDYQSRNYTGGVIDRHCMWISRVFWRTWFEIDRVNLEPARRDYLEYRFGTVLSINARNSLFGVRMPYYIWIGCSKDHLSSRAKLAEIDAAATESPYLSALDLQTGPTQTDIEVRSKAYESAIINLQSSLPLPATWYQNHHWRIHYDDTLPKHTRFNNSYIYAFTWEDDRADARLLKVQPDDVVLAITSAGDNILSFALEQPRRIHAVDLNPTQNHLLELKVAAFSALGYSDVWKLFGEGRHSSFRQLLIEKLSPHMSSLAFQYWLHHGPSAFSPASKGLYYTGGSGNALMLVGWLFKVLGMSGEVKKLCEAQTLNEQREIWERSIKKVLHSKILTWTVIGNEKWLWKALGVPPAQRDVIEQDYRRMDDMDEQETSTGDQGSSSTQTGNGHGNEKAGGNGTTKKVKDGIKSGHAIYTYVLSTFEPVVTTTLLSTSNHYYLLTLLGHYTPTCHPTYLSPKSHIKLSKPSAFSGLRIHTDEISEVVARMRPGTLTIVVVMDSMDWFPREGRQARKQIRALNRVLVGGGRGRVLLRSAGMRPWYVGVFAEEGFRCKRVGVRVPGSCVDRVNMYASTWICTKERSLVAEDDKTNLRKNSMGDFMIGEPALDC</sequence>
<evidence type="ECO:0008006" key="5">
    <source>
        <dbReference type="Google" id="ProtNLM"/>
    </source>
</evidence>
<dbReference type="PANTHER" id="PTHR47473:SF1">
    <property type="entry name" value="METHYLTRANSFERASE DOMAIN-CONTAINING PROTEIN"/>
    <property type="match status" value="1"/>
</dbReference>
<evidence type="ECO:0000313" key="4">
    <source>
        <dbReference type="Proteomes" id="UP000799324"/>
    </source>
</evidence>
<dbReference type="CDD" id="cd02440">
    <property type="entry name" value="AdoMet_MTases"/>
    <property type="match status" value="1"/>
</dbReference>
<dbReference type="InterPro" id="IPR029063">
    <property type="entry name" value="SAM-dependent_MTases_sf"/>
</dbReference>
<keyword evidence="2" id="KW-1133">Transmembrane helix</keyword>
<feature type="compositionally biased region" description="Gly residues" evidence="1">
    <location>
        <begin position="649"/>
        <end position="660"/>
    </location>
</feature>
<organism evidence="3 4">
    <name type="scientific">Lophiostoma macrostomum CBS 122681</name>
    <dbReference type="NCBI Taxonomy" id="1314788"/>
    <lineage>
        <taxon>Eukaryota</taxon>
        <taxon>Fungi</taxon>
        <taxon>Dikarya</taxon>
        <taxon>Ascomycota</taxon>
        <taxon>Pezizomycotina</taxon>
        <taxon>Dothideomycetes</taxon>
        <taxon>Pleosporomycetidae</taxon>
        <taxon>Pleosporales</taxon>
        <taxon>Lophiostomataceae</taxon>
        <taxon>Lophiostoma</taxon>
    </lineage>
</organism>
<protein>
    <recommendedName>
        <fullName evidence="5">Betaine lipid synthase</fullName>
    </recommendedName>
</protein>
<keyword evidence="2" id="KW-0812">Transmembrane</keyword>
<feature type="compositionally biased region" description="Low complexity" evidence="1">
    <location>
        <begin position="635"/>
        <end position="648"/>
    </location>
</feature>
<dbReference type="PANTHER" id="PTHR47473">
    <property type="entry name" value="BTA1P"/>
    <property type="match status" value="1"/>
</dbReference>